<feature type="non-terminal residue" evidence="1">
    <location>
        <position position="75"/>
    </location>
</feature>
<accession>A0A9Q0Q0B4</accession>
<evidence type="ECO:0000313" key="1">
    <source>
        <dbReference type="EMBL" id="KAJ6697379.1"/>
    </source>
</evidence>
<reference evidence="1" key="1">
    <citation type="submission" date="2022-11" db="EMBL/GenBank/DDBJ databases">
        <authorList>
            <person name="Hyden B.L."/>
            <person name="Feng K."/>
            <person name="Yates T."/>
            <person name="Jawdy S."/>
            <person name="Smart L.B."/>
            <person name="Muchero W."/>
        </authorList>
    </citation>
    <scope>NUCLEOTIDE SEQUENCE</scope>
    <source>
        <tissue evidence="1">Shoot tip</tissue>
    </source>
</reference>
<comment type="caution">
    <text evidence="1">The sequence shown here is derived from an EMBL/GenBank/DDBJ whole genome shotgun (WGS) entry which is preliminary data.</text>
</comment>
<dbReference type="EMBL" id="JAPFFL010000010">
    <property type="protein sequence ID" value="KAJ6697379.1"/>
    <property type="molecule type" value="Genomic_DNA"/>
</dbReference>
<dbReference type="AlphaFoldDB" id="A0A9Q0Q0B4"/>
<evidence type="ECO:0000313" key="2">
    <source>
        <dbReference type="Proteomes" id="UP001151529"/>
    </source>
</evidence>
<reference evidence="1" key="2">
    <citation type="journal article" date="2023" name="Int. J. Mol. Sci.">
        <title>De Novo Assembly and Annotation of 11 Diverse Shrub Willow (Salix) Genomes Reveals Novel Gene Organization in Sex-Linked Regions.</title>
        <authorList>
            <person name="Hyden B."/>
            <person name="Feng K."/>
            <person name="Yates T.B."/>
            <person name="Jawdy S."/>
            <person name="Cereghino C."/>
            <person name="Smart L.B."/>
            <person name="Muchero W."/>
        </authorList>
    </citation>
    <scope>NUCLEOTIDE SEQUENCE [LARGE SCALE GENOMIC DNA]</scope>
    <source>
        <tissue evidence="1">Shoot tip</tissue>
    </source>
</reference>
<sequence length="75" mass="8407">MEGDPPSFMEDDVNQLDFETLMSELPSPPPEEVPVNQSSMLCNDQAGQNMLVDDNVINDSFHQTTQFPTSFPQTM</sequence>
<dbReference type="Proteomes" id="UP001151529">
    <property type="component" value="Chromosome 19"/>
</dbReference>
<keyword evidence="2" id="KW-1185">Reference proteome</keyword>
<gene>
    <name evidence="1" type="ORF">OIU85_003723</name>
</gene>
<organism evidence="1 2">
    <name type="scientific">Salix viminalis</name>
    <name type="common">Common osier</name>
    <name type="synonym">Basket willow</name>
    <dbReference type="NCBI Taxonomy" id="40686"/>
    <lineage>
        <taxon>Eukaryota</taxon>
        <taxon>Viridiplantae</taxon>
        <taxon>Streptophyta</taxon>
        <taxon>Embryophyta</taxon>
        <taxon>Tracheophyta</taxon>
        <taxon>Spermatophyta</taxon>
        <taxon>Magnoliopsida</taxon>
        <taxon>eudicotyledons</taxon>
        <taxon>Gunneridae</taxon>
        <taxon>Pentapetalae</taxon>
        <taxon>rosids</taxon>
        <taxon>fabids</taxon>
        <taxon>Malpighiales</taxon>
        <taxon>Salicaceae</taxon>
        <taxon>Saliceae</taxon>
        <taxon>Salix</taxon>
    </lineage>
</organism>
<protein>
    <submittedName>
        <fullName evidence="1">Uncharacterized protein</fullName>
    </submittedName>
</protein>
<name>A0A9Q0Q0B4_SALVM</name>
<proteinExistence type="predicted"/>